<feature type="region of interest" description="Disordered" evidence="1">
    <location>
        <begin position="144"/>
        <end position="216"/>
    </location>
</feature>
<evidence type="ECO:0000313" key="3">
    <source>
        <dbReference type="EMBL" id="CAI8004362.1"/>
    </source>
</evidence>
<evidence type="ECO:0000256" key="1">
    <source>
        <dbReference type="SAM" id="MobiDB-lite"/>
    </source>
</evidence>
<feature type="compositionally biased region" description="Polar residues" evidence="1">
    <location>
        <begin position="190"/>
        <end position="203"/>
    </location>
</feature>
<keyword evidence="4" id="KW-1185">Reference proteome</keyword>
<feature type="compositionally biased region" description="Polar residues" evidence="1">
    <location>
        <begin position="164"/>
        <end position="182"/>
    </location>
</feature>
<evidence type="ECO:0000259" key="2">
    <source>
        <dbReference type="Pfam" id="PF03070"/>
    </source>
</evidence>
<feature type="domain" description="Thiaminase-2/PQQC" evidence="2">
    <location>
        <begin position="41"/>
        <end position="140"/>
    </location>
</feature>
<dbReference type="Proteomes" id="UP001174909">
    <property type="component" value="Unassembled WGS sequence"/>
</dbReference>
<gene>
    <name evidence="3" type="ORF">GBAR_LOCUS3900</name>
</gene>
<dbReference type="AlphaFoldDB" id="A0AA35R5L9"/>
<dbReference type="Gene3D" id="1.20.910.10">
    <property type="entry name" value="Heme oxygenase-like"/>
    <property type="match status" value="1"/>
</dbReference>
<accession>A0AA35R5L9</accession>
<protein>
    <submittedName>
        <fullName evidence="3">Aminopyrimidine aminohydrolase</fullName>
    </submittedName>
</protein>
<evidence type="ECO:0000313" key="4">
    <source>
        <dbReference type="Proteomes" id="UP001174909"/>
    </source>
</evidence>
<name>A0AA35R5L9_GEOBA</name>
<dbReference type="EMBL" id="CASHTH010000557">
    <property type="protein sequence ID" value="CAI8004362.1"/>
    <property type="molecule type" value="Genomic_DNA"/>
</dbReference>
<comment type="caution">
    <text evidence="3">The sequence shown here is derived from an EMBL/GenBank/DDBJ whole genome shotgun (WGS) entry which is preliminary data.</text>
</comment>
<sequence length="239" mass="25715">PRPRGNHLGAGTPAPLRGGVGRRHPAFGEIPVVHEAGLPVLIDFSRVIALAVAKADTLEDMGWFARLLHETLNTEMSLHVSFCEDFGISEDELLATRLSPTTLAYTDHMLSNAHSGTIAEVAATLLPCSWGYAEIGQVLEARGKPMNSRSTAGGSRCTAHRSSESWPNGSARSQTARRSVSRTPRESGLSKYSSPTASTSTFSGMPRIGWRSGPSDPPILTNSLVREYVSFQTHTDGKF</sequence>
<dbReference type="Pfam" id="PF03070">
    <property type="entry name" value="TENA_THI-4"/>
    <property type="match status" value="1"/>
</dbReference>
<feature type="non-terminal residue" evidence="3">
    <location>
        <position position="1"/>
    </location>
</feature>
<dbReference type="GO" id="GO:0006772">
    <property type="term" value="P:thiamine metabolic process"/>
    <property type="evidence" value="ECO:0007669"/>
    <property type="project" value="UniProtKB-ARBA"/>
</dbReference>
<dbReference type="SUPFAM" id="SSF48613">
    <property type="entry name" value="Heme oxygenase-like"/>
    <property type="match status" value="1"/>
</dbReference>
<organism evidence="3 4">
    <name type="scientific">Geodia barretti</name>
    <name type="common">Barrett's horny sponge</name>
    <dbReference type="NCBI Taxonomy" id="519541"/>
    <lineage>
        <taxon>Eukaryota</taxon>
        <taxon>Metazoa</taxon>
        <taxon>Porifera</taxon>
        <taxon>Demospongiae</taxon>
        <taxon>Heteroscleromorpha</taxon>
        <taxon>Tetractinellida</taxon>
        <taxon>Astrophorina</taxon>
        <taxon>Geodiidae</taxon>
        <taxon>Geodia</taxon>
    </lineage>
</organism>
<dbReference type="InterPro" id="IPR016084">
    <property type="entry name" value="Haem_Oase-like_multi-hlx"/>
</dbReference>
<reference evidence="3" key="1">
    <citation type="submission" date="2023-03" db="EMBL/GenBank/DDBJ databases">
        <authorList>
            <person name="Steffen K."/>
            <person name="Cardenas P."/>
        </authorList>
    </citation>
    <scope>NUCLEOTIDE SEQUENCE</scope>
</reference>
<feature type="region of interest" description="Disordered" evidence="1">
    <location>
        <begin position="1"/>
        <end position="20"/>
    </location>
</feature>
<proteinExistence type="predicted"/>
<dbReference type="InterPro" id="IPR004305">
    <property type="entry name" value="Thiaminase-2/PQQC"/>
</dbReference>